<reference evidence="1" key="1">
    <citation type="submission" date="2007-01" db="EMBL/GenBank/DDBJ databases">
        <authorList>
            <person name="Haygood M."/>
            <person name="Podell S."/>
            <person name="Anderson C."/>
            <person name="Hopkinson B."/>
            <person name="Roe K."/>
            <person name="Barbeau K."/>
            <person name="Gaasterland T."/>
            <person name="Ferriera S."/>
            <person name="Johnson J."/>
            <person name="Kravitz S."/>
            <person name="Beeson K."/>
            <person name="Sutton G."/>
            <person name="Rogers Y.-H."/>
            <person name="Friedman R."/>
            <person name="Frazier M."/>
            <person name="Venter J.C."/>
        </authorList>
    </citation>
    <scope>NUCLEOTIDE SEQUENCE [LARGE SCALE GENOMIC DNA]</scope>
    <source>
        <strain evidence="1">ATCC 23134</strain>
    </source>
</reference>
<dbReference type="EMBL" id="AAWS01000014">
    <property type="protein sequence ID" value="EAY28668.1"/>
    <property type="molecule type" value="Genomic_DNA"/>
</dbReference>
<proteinExistence type="predicted"/>
<evidence type="ECO:0000313" key="1">
    <source>
        <dbReference type="EMBL" id="EAY28668.1"/>
    </source>
</evidence>
<name>A1ZLB4_MICM2</name>
<sequence>MGYTFTLKVLGKYSKKAHLLQVKLSVNLLIMSLLHFE</sequence>
<dbReference type="AlphaFoldDB" id="A1ZLB4"/>
<keyword evidence="2" id="KW-1185">Reference proteome</keyword>
<dbReference type="Proteomes" id="UP000004095">
    <property type="component" value="Unassembled WGS sequence"/>
</dbReference>
<gene>
    <name evidence="1" type="ORF">M23134_07766</name>
</gene>
<evidence type="ECO:0000313" key="2">
    <source>
        <dbReference type="Proteomes" id="UP000004095"/>
    </source>
</evidence>
<protein>
    <submittedName>
        <fullName evidence="1">Uncharacterized protein</fullName>
    </submittedName>
</protein>
<organism evidence="1 2">
    <name type="scientific">Microscilla marina ATCC 23134</name>
    <dbReference type="NCBI Taxonomy" id="313606"/>
    <lineage>
        <taxon>Bacteria</taxon>
        <taxon>Pseudomonadati</taxon>
        <taxon>Bacteroidota</taxon>
        <taxon>Cytophagia</taxon>
        <taxon>Cytophagales</taxon>
        <taxon>Microscillaceae</taxon>
        <taxon>Microscilla</taxon>
    </lineage>
</organism>
<comment type="caution">
    <text evidence="1">The sequence shown here is derived from an EMBL/GenBank/DDBJ whole genome shotgun (WGS) entry which is preliminary data.</text>
</comment>
<accession>A1ZLB4</accession>